<dbReference type="EMBL" id="AP017313">
    <property type="protein sequence ID" value="BAU52288.1"/>
    <property type="molecule type" value="Genomic_DNA"/>
</dbReference>
<dbReference type="GO" id="GO:0070290">
    <property type="term" value="F:N-acylphosphatidylethanolamine-specific phospholipase D activity"/>
    <property type="evidence" value="ECO:0007669"/>
    <property type="project" value="InterPro"/>
</dbReference>
<dbReference type="PANTHER" id="PTHR15032:SF4">
    <property type="entry name" value="N-ACYL-PHOSPHATIDYLETHANOLAMINE-HYDROLYZING PHOSPHOLIPASE D"/>
    <property type="match status" value="1"/>
</dbReference>
<proteinExistence type="predicted"/>
<dbReference type="GO" id="GO:0008270">
    <property type="term" value="F:zinc ion binding"/>
    <property type="evidence" value="ECO:0007669"/>
    <property type="project" value="InterPro"/>
</dbReference>
<dbReference type="OrthoDB" id="9805728at2"/>
<keyword evidence="1" id="KW-0378">Hydrolase</keyword>
<evidence type="ECO:0000313" key="1">
    <source>
        <dbReference type="EMBL" id="BAU52288.1"/>
    </source>
</evidence>
<reference evidence="1 2" key="1">
    <citation type="submission" date="2015-12" db="EMBL/GenBank/DDBJ databases">
        <title>Genome sequence of Mucilaginibacter gotjawali.</title>
        <authorList>
            <person name="Lee J.S."/>
            <person name="Lee K.C."/>
            <person name="Kim K.K."/>
            <person name="Lee B.W."/>
        </authorList>
    </citation>
    <scope>NUCLEOTIDE SEQUENCE [LARGE SCALE GENOMIC DNA]</scope>
    <source>
        <strain evidence="1 2">SA3-7</strain>
    </source>
</reference>
<dbReference type="RefSeq" id="WP_096349631.1">
    <property type="nucleotide sequence ID" value="NZ_AP017313.1"/>
</dbReference>
<keyword evidence="2" id="KW-1185">Reference proteome</keyword>
<dbReference type="Pfam" id="PF12706">
    <property type="entry name" value="Lactamase_B_2"/>
    <property type="match status" value="1"/>
</dbReference>
<dbReference type="KEGG" id="mgot:MgSA37_00443"/>
<dbReference type="Gene3D" id="3.60.15.10">
    <property type="entry name" value="Ribonuclease Z/Hydroxyacylglutathione hydrolase-like"/>
    <property type="match status" value="1"/>
</dbReference>
<dbReference type="AlphaFoldDB" id="A0A110B0A8"/>
<dbReference type="InterPro" id="IPR001279">
    <property type="entry name" value="Metallo-B-lactamas"/>
</dbReference>
<dbReference type="SUPFAM" id="SSF56281">
    <property type="entry name" value="Metallo-hydrolase/oxidoreductase"/>
    <property type="match status" value="1"/>
</dbReference>
<dbReference type="PANTHER" id="PTHR15032">
    <property type="entry name" value="N-ACYL-PHOSPHATIDYLETHANOLAMINE-HYDROLYZING PHOSPHOLIPASE D"/>
    <property type="match status" value="1"/>
</dbReference>
<gene>
    <name evidence="1" type="ORF">MgSA37_00443</name>
</gene>
<evidence type="ECO:0000313" key="2">
    <source>
        <dbReference type="Proteomes" id="UP000218263"/>
    </source>
</evidence>
<dbReference type="PIRSF" id="PIRSF038896">
    <property type="entry name" value="NAPE-PLD"/>
    <property type="match status" value="1"/>
</dbReference>
<organism evidence="1 2">
    <name type="scientific">Mucilaginibacter gotjawali</name>
    <dbReference type="NCBI Taxonomy" id="1550579"/>
    <lineage>
        <taxon>Bacteria</taxon>
        <taxon>Pseudomonadati</taxon>
        <taxon>Bacteroidota</taxon>
        <taxon>Sphingobacteriia</taxon>
        <taxon>Sphingobacteriales</taxon>
        <taxon>Sphingobacteriaceae</taxon>
        <taxon>Mucilaginibacter</taxon>
    </lineage>
</organism>
<dbReference type="InterPro" id="IPR036866">
    <property type="entry name" value="RibonucZ/Hydroxyglut_hydro"/>
</dbReference>
<dbReference type="Proteomes" id="UP000218263">
    <property type="component" value="Chromosome"/>
</dbReference>
<accession>A0A110B0A8</accession>
<name>A0A110B0A8_9SPHI</name>
<dbReference type="GO" id="GO:0005737">
    <property type="term" value="C:cytoplasm"/>
    <property type="evidence" value="ECO:0007669"/>
    <property type="project" value="TreeGrafter"/>
</dbReference>
<dbReference type="InterPro" id="IPR024884">
    <property type="entry name" value="NAPE-PLD"/>
</dbReference>
<sequence length="334" mass="37494">MSLTGARKKGKKFLNPIPTDEAGFSKMIPILKEYYNNKAENNPKQTIGPFKTDLSVYQTPPTSGLRVTLVGHSSLLIEIDGKRILTDPVWSERVSFLSFMGPKRFFEPPLALEELPALDAVIVSHDHYDHLDKATIKFFAGKNIPFFCSLGVGRHLESWGMLKNFITEMDWGDSVMIGADCVLTAMPARHFSGRGIIGRNETLWSSFVIKGSKHNIFFGADSGWFPGFEEIGNLFGPFDLTMLEIGAYGQYWADIHMGPDNASNAHLALKGKIMMPIHWGTFNLAPHAWYEPIERLVGYAKEKHIELFVPEPGKPTEVKPYISGWWKKYLSPAS</sequence>
<protein>
    <submittedName>
        <fullName evidence="1">Metal-dependent hydrolase</fullName>
    </submittedName>
</protein>